<protein>
    <recommendedName>
        <fullName evidence="1">BTB domain-containing protein</fullName>
    </recommendedName>
</protein>
<feature type="domain" description="BTB" evidence="1">
    <location>
        <begin position="132"/>
        <end position="190"/>
    </location>
</feature>
<dbReference type="Gene3D" id="3.30.710.10">
    <property type="entry name" value="Potassium Channel Kv1.1, Chain A"/>
    <property type="match status" value="1"/>
</dbReference>
<accession>A0A2G5UQZ9</accession>
<keyword evidence="3" id="KW-1185">Reference proteome</keyword>
<organism evidence="2 3">
    <name type="scientific">Caenorhabditis nigoni</name>
    <dbReference type="NCBI Taxonomy" id="1611254"/>
    <lineage>
        <taxon>Eukaryota</taxon>
        <taxon>Metazoa</taxon>
        <taxon>Ecdysozoa</taxon>
        <taxon>Nematoda</taxon>
        <taxon>Chromadorea</taxon>
        <taxon>Rhabditida</taxon>
        <taxon>Rhabditina</taxon>
        <taxon>Rhabditomorpha</taxon>
        <taxon>Rhabditoidea</taxon>
        <taxon>Rhabditidae</taxon>
        <taxon>Peloderinae</taxon>
        <taxon>Caenorhabditis</taxon>
    </lineage>
</organism>
<dbReference type="Pfam" id="PF00651">
    <property type="entry name" value="BTB"/>
    <property type="match status" value="1"/>
</dbReference>
<dbReference type="PANTHER" id="PTHR22743:SF165">
    <property type="entry name" value="BTB AND MATH DOMAIN CONTAINING-RELATED"/>
    <property type="match status" value="1"/>
</dbReference>
<gene>
    <name evidence="2" type="primary">Cnig_chr_III.g9180</name>
    <name evidence="2" type="ORF">B9Z55_009180</name>
</gene>
<dbReference type="AlphaFoldDB" id="A0A2G5UQZ9"/>
<reference evidence="3" key="1">
    <citation type="submission" date="2017-10" db="EMBL/GenBank/DDBJ databases">
        <title>Rapid genome shrinkage in a self-fertile nematode reveals novel sperm competition proteins.</title>
        <authorList>
            <person name="Yin D."/>
            <person name="Schwarz E.M."/>
            <person name="Thomas C.G."/>
            <person name="Felde R.L."/>
            <person name="Korf I.F."/>
            <person name="Cutter A.D."/>
            <person name="Schartner C.M."/>
            <person name="Ralston E.J."/>
            <person name="Meyer B.J."/>
            <person name="Haag E.S."/>
        </authorList>
    </citation>
    <scope>NUCLEOTIDE SEQUENCE [LARGE SCALE GENOMIC DNA]</scope>
    <source>
        <strain evidence="3">JU1422</strain>
    </source>
</reference>
<dbReference type="SUPFAM" id="SSF54695">
    <property type="entry name" value="POZ domain"/>
    <property type="match status" value="1"/>
</dbReference>
<dbReference type="OrthoDB" id="45365at2759"/>
<dbReference type="Pfam" id="PF00917">
    <property type="entry name" value="MATH"/>
    <property type="match status" value="1"/>
</dbReference>
<evidence type="ECO:0000313" key="3">
    <source>
        <dbReference type="Proteomes" id="UP000230233"/>
    </source>
</evidence>
<dbReference type="PANTHER" id="PTHR22743">
    <property type="entry name" value="MEPRIN/TRAF-LIKE MATH FAMILY-C.ELEGANS"/>
    <property type="match status" value="1"/>
</dbReference>
<dbReference type="Gene3D" id="2.60.210.10">
    <property type="entry name" value="Apoptosis, Tumor Necrosis Factor Receptor Associated Protein 2, Chain A"/>
    <property type="match status" value="1"/>
</dbReference>
<evidence type="ECO:0000259" key="1">
    <source>
        <dbReference type="PROSITE" id="PS50097"/>
    </source>
</evidence>
<evidence type="ECO:0000313" key="2">
    <source>
        <dbReference type="EMBL" id="PIC41944.1"/>
    </source>
</evidence>
<dbReference type="PROSITE" id="PS50097">
    <property type="entry name" value="BTB"/>
    <property type="match status" value="1"/>
</dbReference>
<dbReference type="InterPro" id="IPR011333">
    <property type="entry name" value="SKP1/BTB/POZ_sf"/>
</dbReference>
<sequence length="288" mass="33881">MVPEEKRFVIRHVFDRYARANSGPVEMRYNIPWKINVYEEYLYEFYLYCLPKNGQPGWFIDIDYEMKLVGKHKSFEVKGSERFDERNNNECYSLKLAEIKRYIVEDKLKVEWHVKINKMAGFEDSGVFEDPNSAVFVVEKEKFKVDKKFLADNCTYFNTLFFETFDACGRSEIEIEDCEKNNFQSFLKILKCEEDIDEKSINGVLELSAKFGSNSMLTKCEEFLIQKSKTSINIKFNAAIKYKLNKLNKKCLSDIKTKKDMTEIASENADHFTASVWKQLLKKSITIN</sequence>
<dbReference type="CDD" id="cd00121">
    <property type="entry name" value="MATH"/>
    <property type="match status" value="1"/>
</dbReference>
<dbReference type="InterPro" id="IPR052664">
    <property type="entry name" value="BTB-MATH_domain_protein"/>
</dbReference>
<dbReference type="InterPro" id="IPR000210">
    <property type="entry name" value="BTB/POZ_dom"/>
</dbReference>
<proteinExistence type="predicted"/>
<name>A0A2G5UQZ9_9PELO</name>
<dbReference type="SMART" id="SM00225">
    <property type="entry name" value="BTB"/>
    <property type="match status" value="1"/>
</dbReference>
<dbReference type="Proteomes" id="UP000230233">
    <property type="component" value="Chromosome III"/>
</dbReference>
<dbReference type="InterPro" id="IPR008974">
    <property type="entry name" value="TRAF-like"/>
</dbReference>
<dbReference type="InterPro" id="IPR002083">
    <property type="entry name" value="MATH/TRAF_dom"/>
</dbReference>
<dbReference type="EMBL" id="PDUG01000003">
    <property type="protein sequence ID" value="PIC41944.1"/>
    <property type="molecule type" value="Genomic_DNA"/>
</dbReference>
<comment type="caution">
    <text evidence="2">The sequence shown here is derived from an EMBL/GenBank/DDBJ whole genome shotgun (WGS) entry which is preliminary data.</text>
</comment>